<sequence length="94" mass="10824">MTWIKFTLWLLGIYTSYYAALIIWDYLRNNRGDTGNDQHELTFVEDIEPVRSYADESIPNGKESSVVFSGGVSLKQMFNLAREESVEYTKAVSF</sequence>
<accession>A0ABP7QY39</accession>
<dbReference type="RefSeq" id="WP_259086970.1">
    <property type="nucleotide sequence ID" value="NZ_BAAAZC010000031.1"/>
</dbReference>
<protein>
    <submittedName>
        <fullName evidence="2">Uncharacterized protein</fullName>
    </submittedName>
</protein>
<dbReference type="EMBL" id="BAAAZC010000031">
    <property type="protein sequence ID" value="GAA3989535.1"/>
    <property type="molecule type" value="Genomic_DNA"/>
</dbReference>
<comment type="caution">
    <text evidence="2">The sequence shown here is derived from an EMBL/GenBank/DDBJ whole genome shotgun (WGS) entry which is preliminary data.</text>
</comment>
<reference evidence="3" key="1">
    <citation type="journal article" date="2019" name="Int. J. Syst. Evol. Microbiol.">
        <title>The Global Catalogue of Microorganisms (GCM) 10K type strain sequencing project: providing services to taxonomists for standard genome sequencing and annotation.</title>
        <authorList>
            <consortium name="The Broad Institute Genomics Platform"/>
            <consortium name="The Broad Institute Genome Sequencing Center for Infectious Disease"/>
            <person name="Wu L."/>
            <person name="Ma J."/>
        </authorList>
    </citation>
    <scope>NUCLEOTIDE SEQUENCE [LARGE SCALE GENOMIC DNA]</scope>
    <source>
        <strain evidence="3">JCM 16601</strain>
    </source>
</reference>
<evidence type="ECO:0000256" key="1">
    <source>
        <dbReference type="SAM" id="Phobius"/>
    </source>
</evidence>
<keyword evidence="1" id="KW-0812">Transmembrane</keyword>
<proteinExistence type="predicted"/>
<feature type="transmembrane region" description="Helical" evidence="1">
    <location>
        <begin position="6"/>
        <end position="27"/>
    </location>
</feature>
<evidence type="ECO:0000313" key="2">
    <source>
        <dbReference type="EMBL" id="GAA3989535.1"/>
    </source>
</evidence>
<gene>
    <name evidence="2" type="ORF">GCM10022210_48540</name>
</gene>
<keyword evidence="1" id="KW-0472">Membrane</keyword>
<keyword evidence="1" id="KW-1133">Transmembrane helix</keyword>
<organism evidence="2 3">
    <name type="scientific">Mucilaginibacter dorajii</name>
    <dbReference type="NCBI Taxonomy" id="692994"/>
    <lineage>
        <taxon>Bacteria</taxon>
        <taxon>Pseudomonadati</taxon>
        <taxon>Bacteroidota</taxon>
        <taxon>Sphingobacteriia</taxon>
        <taxon>Sphingobacteriales</taxon>
        <taxon>Sphingobacteriaceae</taxon>
        <taxon>Mucilaginibacter</taxon>
    </lineage>
</organism>
<evidence type="ECO:0000313" key="3">
    <source>
        <dbReference type="Proteomes" id="UP001500742"/>
    </source>
</evidence>
<keyword evidence="3" id="KW-1185">Reference proteome</keyword>
<name>A0ABP7QY39_9SPHI</name>
<dbReference type="Proteomes" id="UP001500742">
    <property type="component" value="Unassembled WGS sequence"/>
</dbReference>